<feature type="domain" description="SIS" evidence="3">
    <location>
        <begin position="49"/>
        <end position="189"/>
    </location>
</feature>
<dbReference type="InterPro" id="IPR035466">
    <property type="entry name" value="GlmS/AgaS_SIS"/>
</dbReference>
<evidence type="ECO:0000313" key="4">
    <source>
        <dbReference type="EMBL" id="SDT36979.1"/>
    </source>
</evidence>
<dbReference type="Gene3D" id="3.40.50.10490">
    <property type="entry name" value="Glucose-6-phosphate isomerase like protein, domain 1"/>
    <property type="match status" value="2"/>
</dbReference>
<organism evidence="4 5">
    <name type="scientific">Friedmanniella luteola</name>
    <dbReference type="NCBI Taxonomy" id="546871"/>
    <lineage>
        <taxon>Bacteria</taxon>
        <taxon>Bacillati</taxon>
        <taxon>Actinomycetota</taxon>
        <taxon>Actinomycetes</taxon>
        <taxon>Propionibacteriales</taxon>
        <taxon>Nocardioidaceae</taxon>
        <taxon>Friedmanniella</taxon>
    </lineage>
</organism>
<gene>
    <name evidence="4" type="ORF">SAMN04488543_3995</name>
</gene>
<dbReference type="RefSeq" id="WP_231930188.1">
    <property type="nucleotide sequence ID" value="NZ_LT629749.1"/>
</dbReference>
<dbReference type="Proteomes" id="UP000199092">
    <property type="component" value="Chromosome I"/>
</dbReference>
<dbReference type="PROSITE" id="PS51464">
    <property type="entry name" value="SIS"/>
    <property type="match status" value="2"/>
</dbReference>
<dbReference type="CDD" id="cd05008">
    <property type="entry name" value="SIS_GlmS_GlmD_1"/>
    <property type="match status" value="1"/>
</dbReference>
<sequence>MPIDPGTEAADGAPSPTGGAGSQMAREIAEQPEALARTLAELLPLRPEIAALARTKRRLLLVARGSSDNAAIYARYLAEVHAGVAGALAAPSVATLYAAQLDLSDTLTVCVSQSGSTQEIVETLEWAKRCGAATLAVTNVAGSPLAAGADIALITQAGPELAVPATKTYTTQVAALAVAVDALAPRRGSLDAAFDAVPAAAAAMLEPGPALDAMVETLAGTQEVLASGRGLAFGTTLEVALKLEETCLRPVRGLSYADLKHGPIAVVDQHLVTVLVAGPSGPTLPGLVDLAATVRAAGSPVLGLGGDEAFRAACDLAVAGPDLPELLAPLALPIPAQLLTERLARRLGLDPDAPRGLRKVTQTD</sequence>
<evidence type="ECO:0000259" key="3">
    <source>
        <dbReference type="PROSITE" id="PS51464"/>
    </source>
</evidence>
<dbReference type="PANTHER" id="PTHR10937">
    <property type="entry name" value="GLUCOSAMINE--FRUCTOSE-6-PHOSPHATE AMINOTRANSFERASE, ISOMERIZING"/>
    <property type="match status" value="1"/>
</dbReference>
<name>A0A1H1ZTR2_9ACTN</name>
<evidence type="ECO:0000313" key="5">
    <source>
        <dbReference type="Proteomes" id="UP000199092"/>
    </source>
</evidence>
<dbReference type="InterPro" id="IPR046348">
    <property type="entry name" value="SIS_dom_sf"/>
</dbReference>
<accession>A0A1H1ZTR2</accession>
<reference evidence="4 5" key="1">
    <citation type="submission" date="2016-10" db="EMBL/GenBank/DDBJ databases">
        <authorList>
            <person name="de Groot N.N."/>
        </authorList>
    </citation>
    <scope>NUCLEOTIDE SEQUENCE [LARGE SCALE GENOMIC DNA]</scope>
    <source>
        <strain evidence="4 5">DSM 21741</strain>
    </source>
</reference>
<dbReference type="PANTHER" id="PTHR10937:SF8">
    <property type="entry name" value="AMINOTRANSFERASE-RELATED"/>
    <property type="match status" value="1"/>
</dbReference>
<dbReference type="InterPro" id="IPR001347">
    <property type="entry name" value="SIS_dom"/>
</dbReference>
<dbReference type="SUPFAM" id="SSF53697">
    <property type="entry name" value="SIS domain"/>
    <property type="match status" value="1"/>
</dbReference>
<dbReference type="Pfam" id="PF01380">
    <property type="entry name" value="SIS"/>
    <property type="match status" value="1"/>
</dbReference>
<dbReference type="InterPro" id="IPR035490">
    <property type="entry name" value="GlmS/FrlB_SIS"/>
</dbReference>
<dbReference type="AlphaFoldDB" id="A0A1H1ZTR2"/>
<feature type="region of interest" description="Disordered" evidence="2">
    <location>
        <begin position="1"/>
        <end position="25"/>
    </location>
</feature>
<protein>
    <submittedName>
        <fullName evidence="4">Glutamine--fructose-6-phosphate transaminase</fullName>
    </submittedName>
</protein>
<evidence type="ECO:0000256" key="1">
    <source>
        <dbReference type="ARBA" id="ARBA00022737"/>
    </source>
</evidence>
<keyword evidence="5" id="KW-1185">Reference proteome</keyword>
<dbReference type="GO" id="GO:1901135">
    <property type="term" value="P:carbohydrate derivative metabolic process"/>
    <property type="evidence" value="ECO:0007669"/>
    <property type="project" value="InterPro"/>
</dbReference>
<proteinExistence type="predicted"/>
<dbReference type="EMBL" id="LT629749">
    <property type="protein sequence ID" value="SDT36979.1"/>
    <property type="molecule type" value="Genomic_DNA"/>
</dbReference>
<feature type="domain" description="SIS" evidence="3">
    <location>
        <begin position="214"/>
        <end position="354"/>
    </location>
</feature>
<dbReference type="STRING" id="546871.SAMN04488543_3995"/>
<dbReference type="CDD" id="cd05009">
    <property type="entry name" value="SIS_GlmS_GlmD_2"/>
    <property type="match status" value="1"/>
</dbReference>
<evidence type="ECO:0000256" key="2">
    <source>
        <dbReference type="SAM" id="MobiDB-lite"/>
    </source>
</evidence>
<dbReference type="GO" id="GO:0097367">
    <property type="term" value="F:carbohydrate derivative binding"/>
    <property type="evidence" value="ECO:0007669"/>
    <property type="project" value="InterPro"/>
</dbReference>
<keyword evidence="1" id="KW-0677">Repeat</keyword>